<reference evidence="1" key="1">
    <citation type="submission" date="2019-10" db="EMBL/GenBank/DDBJ databases">
        <authorList>
            <person name="Soares A.E.R."/>
            <person name="Aleixo A."/>
            <person name="Schneider P."/>
            <person name="Miyaki C.Y."/>
            <person name="Schneider M.P."/>
            <person name="Mello C."/>
            <person name="Vasconcelos A.T.R."/>
        </authorList>
    </citation>
    <scope>NUCLEOTIDE SEQUENCE</scope>
    <source>
        <tissue evidence="1">Muscle</tissue>
    </source>
</reference>
<sequence length="86" mass="9751">MKFNKGKYRILHLGWGDPGCSYRLGNEMLESSAMEGDLWVLVDGKLNVNFDYLAVIRDMSHICSHFLLSTGEDLISIINSKQDNND</sequence>
<evidence type="ECO:0000313" key="2">
    <source>
        <dbReference type="Proteomes" id="UP001145742"/>
    </source>
</evidence>
<keyword evidence="2" id="KW-1185">Reference proteome</keyword>
<name>A0ABQ9D7Y0_9PASS</name>
<gene>
    <name evidence="1" type="ORF">WISP_85048</name>
</gene>
<organism evidence="1 2">
    <name type="scientific">Willisornis vidua</name>
    <name type="common">Xingu scale-backed antbird</name>
    <dbReference type="NCBI Taxonomy" id="1566151"/>
    <lineage>
        <taxon>Eukaryota</taxon>
        <taxon>Metazoa</taxon>
        <taxon>Chordata</taxon>
        <taxon>Craniata</taxon>
        <taxon>Vertebrata</taxon>
        <taxon>Euteleostomi</taxon>
        <taxon>Archelosauria</taxon>
        <taxon>Archosauria</taxon>
        <taxon>Dinosauria</taxon>
        <taxon>Saurischia</taxon>
        <taxon>Theropoda</taxon>
        <taxon>Coelurosauria</taxon>
        <taxon>Aves</taxon>
        <taxon>Neognathae</taxon>
        <taxon>Neoaves</taxon>
        <taxon>Telluraves</taxon>
        <taxon>Australaves</taxon>
        <taxon>Passeriformes</taxon>
        <taxon>Thamnophilidae</taxon>
        <taxon>Willisornis</taxon>
    </lineage>
</organism>
<proteinExistence type="predicted"/>
<dbReference type="Proteomes" id="UP001145742">
    <property type="component" value="Unassembled WGS sequence"/>
</dbReference>
<dbReference type="EMBL" id="WHWB01034072">
    <property type="protein sequence ID" value="KAJ7414309.1"/>
    <property type="molecule type" value="Genomic_DNA"/>
</dbReference>
<evidence type="ECO:0000313" key="1">
    <source>
        <dbReference type="EMBL" id="KAJ7414309.1"/>
    </source>
</evidence>
<comment type="caution">
    <text evidence="1">The sequence shown here is derived from an EMBL/GenBank/DDBJ whole genome shotgun (WGS) entry which is preliminary data.</text>
</comment>
<accession>A0ABQ9D7Y0</accession>
<protein>
    <submittedName>
        <fullName evidence="1">Uncharacterized protein</fullName>
    </submittedName>
</protein>